<feature type="short sequence motif" description="'HIGH' region" evidence="8">
    <location>
        <begin position="41"/>
        <end position="49"/>
    </location>
</feature>
<dbReference type="HAMAP" id="MF_02008">
    <property type="entry name" value="Tyr_tRNA_synth_type3"/>
    <property type="match status" value="1"/>
</dbReference>
<feature type="short sequence motif" description="'KMSKS' region" evidence="8">
    <location>
        <begin position="212"/>
        <end position="216"/>
    </location>
</feature>
<name>A0A832ZZ63_9EURY</name>
<evidence type="ECO:0000256" key="6">
    <source>
        <dbReference type="ARBA" id="ARBA00023146"/>
    </source>
</evidence>
<reference evidence="9" key="1">
    <citation type="journal article" date="2020" name="ISME J.">
        <title>Gammaproteobacteria mediating utilization of methyl-, sulfur- and petroleum organic compounds in deep ocean hydrothermal plumes.</title>
        <authorList>
            <person name="Zhou Z."/>
            <person name="Liu Y."/>
            <person name="Pan J."/>
            <person name="Cron B.R."/>
            <person name="Toner B.M."/>
            <person name="Anantharaman K."/>
            <person name="Breier J.A."/>
            <person name="Dick G.J."/>
            <person name="Li M."/>
        </authorList>
    </citation>
    <scope>NUCLEOTIDE SEQUENCE</scope>
    <source>
        <strain evidence="9">SZUA-1534</strain>
    </source>
</reference>
<dbReference type="PIRSF" id="PIRSF006588">
    <property type="entry name" value="TyrRS_arch_euk"/>
    <property type="match status" value="1"/>
</dbReference>
<evidence type="ECO:0000256" key="2">
    <source>
        <dbReference type="ARBA" id="ARBA00022598"/>
    </source>
</evidence>
<dbReference type="InterPro" id="IPR050489">
    <property type="entry name" value="Tyr-tRNA_synthase"/>
</dbReference>
<evidence type="ECO:0000256" key="4">
    <source>
        <dbReference type="ARBA" id="ARBA00022840"/>
    </source>
</evidence>
<dbReference type="EC" id="6.1.1.1" evidence="8"/>
<dbReference type="Pfam" id="PF00579">
    <property type="entry name" value="tRNA-synt_1b"/>
    <property type="match status" value="1"/>
</dbReference>
<dbReference type="SUPFAM" id="SSF52374">
    <property type="entry name" value="Nucleotidylyl transferase"/>
    <property type="match status" value="1"/>
</dbReference>
<dbReference type="InterPro" id="IPR023617">
    <property type="entry name" value="Tyr-tRNA-ligase_arc/euk-type"/>
</dbReference>
<dbReference type="AlphaFoldDB" id="A0A832ZZ63"/>
<keyword evidence="2 8" id="KW-0436">Ligase</keyword>
<evidence type="ECO:0000313" key="10">
    <source>
        <dbReference type="Proteomes" id="UP000623215"/>
    </source>
</evidence>
<feature type="binding site" evidence="8">
    <location>
        <position position="36"/>
    </location>
    <ligand>
        <name>L-tyrosine</name>
        <dbReference type="ChEBI" id="CHEBI:58315"/>
    </ligand>
</feature>
<feature type="binding site" evidence="8">
    <location>
        <position position="159"/>
    </location>
    <ligand>
        <name>L-tyrosine</name>
        <dbReference type="ChEBI" id="CHEBI:58315"/>
    </ligand>
</feature>
<evidence type="ECO:0000256" key="7">
    <source>
        <dbReference type="ARBA" id="ARBA00048248"/>
    </source>
</evidence>
<comment type="function">
    <text evidence="8">Catalyzes the attachment of tyrosine to tRNA(Tyr) in a two-step reaction: tyrosine is first activated by ATP to form Tyr-AMP and then transferred to the acceptor end of tRNA(Tyr).</text>
</comment>
<feature type="binding site" evidence="8">
    <location>
        <position position="155"/>
    </location>
    <ligand>
        <name>L-tyrosine</name>
        <dbReference type="ChEBI" id="CHEBI:58315"/>
    </ligand>
</feature>
<dbReference type="GO" id="GO:0005737">
    <property type="term" value="C:cytoplasm"/>
    <property type="evidence" value="ECO:0007669"/>
    <property type="project" value="UniProtKB-SubCell"/>
</dbReference>
<keyword evidence="1 8" id="KW-0963">Cytoplasm</keyword>
<dbReference type="InterPro" id="IPR001412">
    <property type="entry name" value="aa-tRNA-synth_I_CS"/>
</dbReference>
<dbReference type="PRINTS" id="PR01040">
    <property type="entry name" value="TRNASYNTHTYR"/>
</dbReference>
<feature type="binding site" evidence="8">
    <location>
        <position position="162"/>
    </location>
    <ligand>
        <name>L-tyrosine</name>
        <dbReference type="ChEBI" id="CHEBI:58315"/>
    </ligand>
</feature>
<comment type="caution">
    <text evidence="9">The sequence shown here is derived from an EMBL/GenBank/DDBJ whole genome shotgun (WGS) entry which is preliminary data.</text>
</comment>
<keyword evidence="3 8" id="KW-0547">Nucleotide-binding</keyword>
<dbReference type="NCBIfam" id="NF006330">
    <property type="entry name" value="PRK08560.1"/>
    <property type="match status" value="1"/>
</dbReference>
<keyword evidence="4 8" id="KW-0067">ATP-binding</keyword>
<dbReference type="PANTHER" id="PTHR46264:SF4">
    <property type="entry name" value="TYROSINE--TRNA LIGASE, CYTOPLASMIC"/>
    <property type="match status" value="1"/>
</dbReference>
<keyword evidence="5 8" id="KW-0648">Protein biosynthesis</keyword>
<organism evidence="9 10">
    <name type="scientific">Methanothermococcus okinawensis</name>
    <dbReference type="NCBI Taxonomy" id="155863"/>
    <lineage>
        <taxon>Archaea</taxon>
        <taxon>Methanobacteriati</taxon>
        <taxon>Methanobacteriota</taxon>
        <taxon>Methanomada group</taxon>
        <taxon>Methanococci</taxon>
        <taxon>Methanococcales</taxon>
        <taxon>Methanococcaceae</taxon>
        <taxon>Methanothermococcus</taxon>
    </lineage>
</organism>
<dbReference type="InterPro" id="IPR002307">
    <property type="entry name" value="Tyr-tRNA-ligase"/>
</dbReference>
<dbReference type="Gene3D" id="3.40.50.620">
    <property type="entry name" value="HUPs"/>
    <property type="match status" value="1"/>
</dbReference>
<dbReference type="InterPro" id="IPR002305">
    <property type="entry name" value="aa-tRNA-synth_Ic"/>
</dbReference>
<dbReference type="NCBIfam" id="TIGR00234">
    <property type="entry name" value="tyrS"/>
    <property type="match status" value="1"/>
</dbReference>
<evidence type="ECO:0000256" key="5">
    <source>
        <dbReference type="ARBA" id="ARBA00022917"/>
    </source>
</evidence>
<dbReference type="EMBL" id="DQVW01000100">
    <property type="protein sequence ID" value="HIQ32850.1"/>
    <property type="molecule type" value="Genomic_DNA"/>
</dbReference>
<keyword evidence="6 8" id="KW-0030">Aminoacyl-tRNA synthetase</keyword>
<comment type="catalytic activity">
    <reaction evidence="7 8">
        <text>tRNA(Tyr) + L-tyrosine + ATP = L-tyrosyl-tRNA(Tyr) + AMP + diphosphate + H(+)</text>
        <dbReference type="Rhea" id="RHEA:10220"/>
        <dbReference type="Rhea" id="RHEA-COMP:9706"/>
        <dbReference type="Rhea" id="RHEA-COMP:9707"/>
        <dbReference type="ChEBI" id="CHEBI:15378"/>
        <dbReference type="ChEBI" id="CHEBI:30616"/>
        <dbReference type="ChEBI" id="CHEBI:33019"/>
        <dbReference type="ChEBI" id="CHEBI:58315"/>
        <dbReference type="ChEBI" id="CHEBI:78442"/>
        <dbReference type="ChEBI" id="CHEBI:78536"/>
        <dbReference type="ChEBI" id="CHEBI:456215"/>
        <dbReference type="EC" id="6.1.1.1"/>
    </reaction>
</comment>
<proteinExistence type="inferred from homology"/>
<dbReference type="PROSITE" id="PS00178">
    <property type="entry name" value="AA_TRNA_LIGASE_I"/>
    <property type="match status" value="1"/>
</dbReference>
<dbReference type="Gene3D" id="1.10.240.10">
    <property type="entry name" value="Tyrosyl-Transfer RNA Synthetase"/>
    <property type="match status" value="1"/>
</dbReference>
<comment type="similarity">
    <text evidence="8">Belongs to the class-I aminoacyl-tRNA synthetase family. TyrS type 3 subfamily.</text>
</comment>
<dbReference type="PANTHER" id="PTHR46264">
    <property type="entry name" value="TYROSINE-TRNA LIGASE"/>
    <property type="match status" value="1"/>
</dbReference>
<dbReference type="Proteomes" id="UP000623215">
    <property type="component" value="Unassembled WGS sequence"/>
</dbReference>
<feature type="binding site" evidence="8">
    <location>
        <position position="215"/>
    </location>
    <ligand>
        <name>ATP</name>
        <dbReference type="ChEBI" id="CHEBI:30616"/>
    </ligand>
</feature>
<dbReference type="GO" id="GO:0004831">
    <property type="term" value="F:tyrosine-tRNA ligase activity"/>
    <property type="evidence" value="ECO:0007669"/>
    <property type="project" value="UniProtKB-UniRule"/>
</dbReference>
<dbReference type="GO" id="GO:0005524">
    <property type="term" value="F:ATP binding"/>
    <property type="evidence" value="ECO:0007669"/>
    <property type="project" value="UniProtKB-UniRule"/>
</dbReference>
<dbReference type="InterPro" id="IPR014729">
    <property type="entry name" value="Rossmann-like_a/b/a_fold"/>
</dbReference>
<sequence>MAEMESTIERIARNTLEIVTVEELKEVLEKEDKRAYIGFEPSGRIHLGHYLQIRKMIDLQEAGFEVVVLLADLHAYLNQKGTMEEIHQLAEYNRGVFEAMGLSAKYIYGSEFQLERDYVLDVYRIALKTTLKRARRSMELIAREEENPKVAEVIYPLMQVNDIKHLKVDVAVGGMEQRKIHMLAREILPSLGWKAPVCIHNPVLTGLDGKGKMSSSKDNFIAVDDHPDTIRSKIRKAYCPIGVVEGNPVLEMAKYFLEYPLTIKRPEKFGGDIHIESYEMLERLYLEKKIHPMDLKNTVAEEIVKILEPIRERIKNR</sequence>
<evidence type="ECO:0000256" key="1">
    <source>
        <dbReference type="ARBA" id="ARBA00022490"/>
    </source>
</evidence>
<protein>
    <recommendedName>
        <fullName evidence="8">Tyrosine--tRNA ligase</fullName>
        <ecNumber evidence="8">6.1.1.1</ecNumber>
    </recommendedName>
    <alternativeName>
        <fullName evidence="8">Tyrosyl-tRNA synthetase</fullName>
        <shortName evidence="8">TyrRS</shortName>
    </alternativeName>
</protein>
<evidence type="ECO:0000256" key="3">
    <source>
        <dbReference type="ARBA" id="ARBA00022741"/>
    </source>
</evidence>
<comment type="subcellular location">
    <subcellularLocation>
        <location evidence="8">Cytoplasm</location>
    </subcellularLocation>
</comment>
<dbReference type="GO" id="GO:0006437">
    <property type="term" value="P:tyrosyl-tRNA aminoacylation"/>
    <property type="evidence" value="ECO:0007669"/>
    <property type="project" value="UniProtKB-UniRule"/>
</dbReference>
<gene>
    <name evidence="8" type="primary">tyrS</name>
    <name evidence="9" type="ORF">EYH55_05165</name>
</gene>
<comment type="subunit">
    <text evidence="8">Homodimer.</text>
</comment>
<dbReference type="CDD" id="cd00805">
    <property type="entry name" value="TyrRS_core"/>
    <property type="match status" value="1"/>
</dbReference>
<dbReference type="InterPro" id="IPR023684">
    <property type="entry name" value="Tyr-tRNA-ligase_3"/>
</dbReference>
<feature type="binding site" evidence="8">
    <location>
        <position position="177"/>
    </location>
    <ligand>
        <name>L-tyrosine</name>
        <dbReference type="ChEBI" id="CHEBI:58315"/>
    </ligand>
</feature>
<accession>A0A832ZZ63</accession>
<evidence type="ECO:0000313" key="9">
    <source>
        <dbReference type="EMBL" id="HIQ32850.1"/>
    </source>
</evidence>
<evidence type="ECO:0000256" key="8">
    <source>
        <dbReference type="HAMAP-Rule" id="MF_02008"/>
    </source>
</evidence>